<dbReference type="Gene3D" id="1.20.1280.50">
    <property type="match status" value="1"/>
</dbReference>
<dbReference type="Proteomes" id="UP000886595">
    <property type="component" value="Unassembled WGS sequence"/>
</dbReference>
<dbReference type="SUPFAM" id="SSF50965">
    <property type="entry name" value="Galactose oxidase, central domain"/>
    <property type="match status" value="1"/>
</dbReference>
<feature type="domain" description="KIB1-4 beta-propeller" evidence="3">
    <location>
        <begin position="153"/>
        <end position="377"/>
    </location>
</feature>
<evidence type="ECO:0008006" key="6">
    <source>
        <dbReference type="Google" id="ProtNLM"/>
    </source>
</evidence>
<dbReference type="InterPro" id="IPR011043">
    <property type="entry name" value="Gal_Oxase/kelch_b-propeller"/>
</dbReference>
<evidence type="ECO:0000259" key="2">
    <source>
        <dbReference type="Pfam" id="PF00646"/>
    </source>
</evidence>
<dbReference type="PANTHER" id="PTHR33127">
    <property type="entry name" value="TRANSMEMBRANE PROTEIN"/>
    <property type="match status" value="1"/>
</dbReference>
<dbReference type="OrthoDB" id="1863935at2759"/>
<comment type="caution">
    <text evidence="4">The sequence shown here is derived from an EMBL/GenBank/DDBJ whole genome shotgun (WGS) entry which is preliminary data.</text>
</comment>
<dbReference type="InterPro" id="IPR005174">
    <property type="entry name" value="KIB1-4_b-propeller"/>
</dbReference>
<organism evidence="4 5">
    <name type="scientific">Brassica carinata</name>
    <name type="common">Ethiopian mustard</name>
    <name type="synonym">Abyssinian cabbage</name>
    <dbReference type="NCBI Taxonomy" id="52824"/>
    <lineage>
        <taxon>Eukaryota</taxon>
        <taxon>Viridiplantae</taxon>
        <taxon>Streptophyta</taxon>
        <taxon>Embryophyta</taxon>
        <taxon>Tracheophyta</taxon>
        <taxon>Spermatophyta</taxon>
        <taxon>Magnoliopsida</taxon>
        <taxon>eudicotyledons</taxon>
        <taxon>Gunneridae</taxon>
        <taxon>Pentapetalae</taxon>
        <taxon>rosids</taxon>
        <taxon>malvids</taxon>
        <taxon>Brassicales</taxon>
        <taxon>Brassicaceae</taxon>
        <taxon>Brassiceae</taxon>
        <taxon>Brassica</taxon>
    </lineage>
</organism>
<keyword evidence="1" id="KW-0175">Coiled coil</keyword>
<dbReference type="Pfam" id="PF00646">
    <property type="entry name" value="F-box"/>
    <property type="match status" value="1"/>
</dbReference>
<dbReference type="InterPro" id="IPR036047">
    <property type="entry name" value="F-box-like_dom_sf"/>
</dbReference>
<evidence type="ECO:0000313" key="5">
    <source>
        <dbReference type="Proteomes" id="UP000886595"/>
    </source>
</evidence>
<gene>
    <name evidence="4" type="ORF">Bca52824_040439</name>
</gene>
<protein>
    <recommendedName>
        <fullName evidence="6">F-box domain-containing protein</fullName>
    </recommendedName>
</protein>
<sequence>MASSGKEILSLIFYRICNPKRSDYEEITEARAEAERKGFEAELKRLRTILELKTQLKKVEAERKRFEAEVNRLRRINLENNNSGPEFCLSSDLLAVVLSRLALKDNIRSSAVCKTWGEIAASVRVRLPPCWLMYLDQCRNSYGFFDPVEKKKKKTKAVMNLPELSKSCYILYSNDGWLFFFNPFTRERVDLPVFDTFLLIQVRFAFSCAPIKKSCVVFGITRASVSRRKVKISTWHPGASTTWVKEDFPNPFPCDLLDAINVVYTRDDGLFYMSLGIALGVFDPSERTWNLVPLLQPIPRFERRTMRWITEYKGEIFLVDASSVKPVVYRLNWSKSVWEKKETLDGCSIFVSDGSCVMTCGSMSNILYFWNTDIRQAPTSIRYIAGVYVKTMKGVTLSIQPPHNISISDFPILPADAIKTRLFI</sequence>
<proteinExistence type="predicted"/>
<accession>A0A8X7RVI2</accession>
<dbReference type="PANTHER" id="PTHR33127:SF88">
    <property type="entry name" value="F-BOX DOMAIN-CONTAINING PROTEIN"/>
    <property type="match status" value="1"/>
</dbReference>
<evidence type="ECO:0000256" key="1">
    <source>
        <dbReference type="SAM" id="Coils"/>
    </source>
</evidence>
<evidence type="ECO:0000313" key="4">
    <source>
        <dbReference type="EMBL" id="KAG2293770.1"/>
    </source>
</evidence>
<keyword evidence="5" id="KW-1185">Reference proteome</keyword>
<dbReference type="EMBL" id="JAAMPC010000009">
    <property type="protein sequence ID" value="KAG2293770.1"/>
    <property type="molecule type" value="Genomic_DNA"/>
</dbReference>
<feature type="domain" description="F-box" evidence="2">
    <location>
        <begin position="88"/>
        <end position="125"/>
    </location>
</feature>
<dbReference type="InterPro" id="IPR001810">
    <property type="entry name" value="F-box_dom"/>
</dbReference>
<dbReference type="AlphaFoldDB" id="A0A8X7RVI2"/>
<dbReference type="SUPFAM" id="SSF81383">
    <property type="entry name" value="F-box domain"/>
    <property type="match status" value="1"/>
</dbReference>
<feature type="coiled-coil region" evidence="1">
    <location>
        <begin position="29"/>
        <end position="76"/>
    </location>
</feature>
<evidence type="ECO:0000259" key="3">
    <source>
        <dbReference type="Pfam" id="PF03478"/>
    </source>
</evidence>
<dbReference type="Pfam" id="PF03478">
    <property type="entry name" value="Beta-prop_KIB1-4"/>
    <property type="match status" value="1"/>
</dbReference>
<reference evidence="4 5" key="1">
    <citation type="submission" date="2020-02" db="EMBL/GenBank/DDBJ databases">
        <authorList>
            <person name="Ma Q."/>
            <person name="Huang Y."/>
            <person name="Song X."/>
            <person name="Pei D."/>
        </authorList>
    </citation>
    <scope>NUCLEOTIDE SEQUENCE [LARGE SCALE GENOMIC DNA]</scope>
    <source>
        <strain evidence="4">Sxm20200214</strain>
        <tissue evidence="4">Leaf</tissue>
    </source>
</reference>
<name>A0A8X7RVI2_BRACI</name>